<dbReference type="InterPro" id="IPR036291">
    <property type="entry name" value="NAD(P)-bd_dom_sf"/>
</dbReference>
<keyword evidence="3" id="KW-1185">Reference proteome</keyword>
<accession>A0ABQ4QHK6</accession>
<gene>
    <name evidence="2" type="ORF">AFCDBAGC_2590</name>
</gene>
<evidence type="ECO:0000259" key="1">
    <source>
        <dbReference type="Pfam" id="PF01370"/>
    </source>
</evidence>
<name>A0ABQ4QHK6_9HYPH</name>
<dbReference type="Gene3D" id="3.40.50.720">
    <property type="entry name" value="NAD(P)-binding Rossmann-like Domain"/>
    <property type="match status" value="1"/>
</dbReference>
<dbReference type="Pfam" id="PF01370">
    <property type="entry name" value="Epimerase"/>
    <property type="match status" value="1"/>
</dbReference>
<dbReference type="RefSeq" id="WP_238272285.1">
    <property type="nucleotide sequence ID" value="NZ_BPQG01000036.1"/>
</dbReference>
<protein>
    <recommendedName>
        <fullName evidence="1">NAD-dependent epimerase/dehydratase domain-containing protein</fullName>
    </recommendedName>
</protein>
<dbReference type="InterPro" id="IPR001509">
    <property type="entry name" value="Epimerase_deHydtase"/>
</dbReference>
<dbReference type="SUPFAM" id="SSF51735">
    <property type="entry name" value="NAD(P)-binding Rossmann-fold domains"/>
    <property type="match status" value="1"/>
</dbReference>
<sequence>MTQQITIFGYGAVGRPIAERLAARGDRMRVATRTRPADLQAGVEHQVCDVLNPADVRRALDGSAQAVLAVGFPYDARVWRTAWPRTMHAVVEGCAEAGARLVFIDNLYQLGPQTAPRTEDMPLTAGGEKPAILAEVTRIWQGARARVPVAALRCSDFYGPGVANSHLGAFAFGALAKGRPAQLLVPADTAHDFAYVPDVARAALLLLDAPDADFGQAWNVPCAPTRSPRALLTMGAGVLGKRLRLWAVPFAMLRPLGLVYRFAREVADVGFTWDRAYVIDGGKFARRFGFVPTPFEVGVPATVRRFAEAR</sequence>
<reference evidence="2 3" key="1">
    <citation type="journal article" date="2021" name="Front. Microbiol.">
        <title>Comprehensive Comparative Genomics and Phenotyping of Methylobacterium Species.</title>
        <authorList>
            <person name="Alessa O."/>
            <person name="Ogura Y."/>
            <person name="Fujitani Y."/>
            <person name="Takami H."/>
            <person name="Hayashi T."/>
            <person name="Sahin N."/>
            <person name="Tani A."/>
        </authorList>
    </citation>
    <scope>NUCLEOTIDE SEQUENCE [LARGE SCALE GENOMIC DNA]</scope>
    <source>
        <strain evidence="2 3">DSM 23679</strain>
    </source>
</reference>
<evidence type="ECO:0000313" key="3">
    <source>
        <dbReference type="Proteomes" id="UP001055117"/>
    </source>
</evidence>
<organism evidence="2 3">
    <name type="scientific">Methylobacterium cerastii</name>
    <dbReference type="NCBI Taxonomy" id="932741"/>
    <lineage>
        <taxon>Bacteria</taxon>
        <taxon>Pseudomonadati</taxon>
        <taxon>Pseudomonadota</taxon>
        <taxon>Alphaproteobacteria</taxon>
        <taxon>Hyphomicrobiales</taxon>
        <taxon>Methylobacteriaceae</taxon>
        <taxon>Methylobacterium</taxon>
    </lineage>
</organism>
<feature type="domain" description="NAD-dependent epimerase/dehydratase" evidence="1">
    <location>
        <begin position="10"/>
        <end position="220"/>
    </location>
</feature>
<proteinExistence type="predicted"/>
<evidence type="ECO:0000313" key="2">
    <source>
        <dbReference type="EMBL" id="GJD44723.1"/>
    </source>
</evidence>
<dbReference type="EMBL" id="BPQG01000036">
    <property type="protein sequence ID" value="GJD44723.1"/>
    <property type="molecule type" value="Genomic_DNA"/>
</dbReference>
<comment type="caution">
    <text evidence="2">The sequence shown here is derived from an EMBL/GenBank/DDBJ whole genome shotgun (WGS) entry which is preliminary data.</text>
</comment>
<dbReference type="Proteomes" id="UP001055117">
    <property type="component" value="Unassembled WGS sequence"/>
</dbReference>